<reference evidence="2 3" key="1">
    <citation type="journal article" date="2016" name="Mol. Biol. Evol.">
        <title>Comparative Genomics of Early-Diverging Mushroom-Forming Fungi Provides Insights into the Origins of Lignocellulose Decay Capabilities.</title>
        <authorList>
            <person name="Nagy L.G."/>
            <person name="Riley R."/>
            <person name="Tritt A."/>
            <person name="Adam C."/>
            <person name="Daum C."/>
            <person name="Floudas D."/>
            <person name="Sun H."/>
            <person name="Yadav J.S."/>
            <person name="Pangilinan J."/>
            <person name="Larsson K.H."/>
            <person name="Matsuura K."/>
            <person name="Barry K."/>
            <person name="Labutti K."/>
            <person name="Kuo R."/>
            <person name="Ohm R.A."/>
            <person name="Bhattacharya S.S."/>
            <person name="Shirouzu T."/>
            <person name="Yoshinaga Y."/>
            <person name="Martin F.M."/>
            <person name="Grigoriev I.V."/>
            <person name="Hibbett D.S."/>
        </authorList>
    </citation>
    <scope>NUCLEOTIDE SEQUENCE [LARGE SCALE GENOMIC DNA]</scope>
    <source>
        <strain evidence="2 3">L-15889</strain>
    </source>
</reference>
<protein>
    <submittedName>
        <fullName evidence="2">Uncharacterized protein</fullName>
    </submittedName>
</protein>
<dbReference type="PANTHER" id="PTHR40465">
    <property type="entry name" value="CHROMOSOME 1, WHOLE GENOME SHOTGUN SEQUENCE"/>
    <property type="match status" value="1"/>
</dbReference>
<evidence type="ECO:0000313" key="2">
    <source>
        <dbReference type="EMBL" id="KZT67593.1"/>
    </source>
</evidence>
<feature type="transmembrane region" description="Helical" evidence="1">
    <location>
        <begin position="14"/>
        <end position="31"/>
    </location>
</feature>
<keyword evidence="1" id="KW-0472">Membrane</keyword>
<dbReference type="EMBL" id="KV429074">
    <property type="protein sequence ID" value="KZT67593.1"/>
    <property type="molecule type" value="Genomic_DNA"/>
</dbReference>
<keyword evidence="3" id="KW-1185">Reference proteome</keyword>
<proteinExistence type="predicted"/>
<name>A0A165P034_9APHY</name>
<gene>
    <name evidence="2" type="ORF">DAEQUDRAFT_728816</name>
</gene>
<dbReference type="Proteomes" id="UP000076727">
    <property type="component" value="Unassembled WGS sequence"/>
</dbReference>
<feature type="transmembrane region" description="Helical" evidence="1">
    <location>
        <begin position="127"/>
        <end position="149"/>
    </location>
</feature>
<feature type="transmembrane region" description="Helical" evidence="1">
    <location>
        <begin position="52"/>
        <end position="70"/>
    </location>
</feature>
<keyword evidence="1" id="KW-1133">Transmembrane helix</keyword>
<organism evidence="2 3">
    <name type="scientific">Daedalea quercina L-15889</name>
    <dbReference type="NCBI Taxonomy" id="1314783"/>
    <lineage>
        <taxon>Eukaryota</taxon>
        <taxon>Fungi</taxon>
        <taxon>Dikarya</taxon>
        <taxon>Basidiomycota</taxon>
        <taxon>Agaricomycotina</taxon>
        <taxon>Agaricomycetes</taxon>
        <taxon>Polyporales</taxon>
        <taxon>Fomitopsis</taxon>
    </lineage>
</organism>
<keyword evidence="1" id="KW-0812">Transmembrane</keyword>
<evidence type="ECO:0000313" key="3">
    <source>
        <dbReference type="Proteomes" id="UP000076727"/>
    </source>
</evidence>
<feature type="transmembrane region" description="Helical" evidence="1">
    <location>
        <begin position="90"/>
        <end position="115"/>
    </location>
</feature>
<dbReference type="PANTHER" id="PTHR40465:SF1">
    <property type="entry name" value="DUF6534 DOMAIN-CONTAINING PROTEIN"/>
    <property type="match status" value="1"/>
</dbReference>
<dbReference type="AlphaFoldDB" id="A0A165P034"/>
<dbReference type="STRING" id="1314783.A0A165P034"/>
<accession>A0A165P034</accession>
<evidence type="ECO:0000256" key="1">
    <source>
        <dbReference type="SAM" id="Phobius"/>
    </source>
</evidence>
<dbReference type="OrthoDB" id="2535105at2759"/>
<sequence length="160" mass="17754">MSSPVSVDGFVKPTPGAILLGSVLSAMFFGLTMIQNRRFYETCWDDSMRLKLFVALIGALNTAQMVTVTDCDWWRHVHNYRLQAASSTGSMVWALALGVGLTASIALMIQSFFALRVWIVCRNNRVITLSIAMLALLQLGKTSIFLQYLRAACEELARTV</sequence>